<dbReference type="GO" id="GO:0045892">
    <property type="term" value="P:negative regulation of DNA-templated transcription"/>
    <property type="evidence" value="ECO:0007669"/>
    <property type="project" value="InterPro"/>
</dbReference>
<protein>
    <submittedName>
        <fullName evidence="2">Uncharacterized protein</fullName>
    </submittedName>
</protein>
<organism evidence="2 3">
    <name type="scientific">Lunasporangiospora selenospora</name>
    <dbReference type="NCBI Taxonomy" id="979761"/>
    <lineage>
        <taxon>Eukaryota</taxon>
        <taxon>Fungi</taxon>
        <taxon>Fungi incertae sedis</taxon>
        <taxon>Mucoromycota</taxon>
        <taxon>Mortierellomycotina</taxon>
        <taxon>Mortierellomycetes</taxon>
        <taxon>Mortierellales</taxon>
        <taxon>Mortierellaceae</taxon>
        <taxon>Lunasporangiospora</taxon>
    </lineage>
</organism>
<dbReference type="AlphaFoldDB" id="A0A9P6FJP4"/>
<comment type="caution">
    <text evidence="2">The sequence shown here is derived from an EMBL/GenBank/DDBJ whole genome shotgun (WGS) entry which is preliminary data.</text>
</comment>
<dbReference type="InterPro" id="IPR006942">
    <property type="entry name" value="TH1"/>
</dbReference>
<dbReference type="GO" id="GO:0005634">
    <property type="term" value="C:nucleus"/>
    <property type="evidence" value="ECO:0007669"/>
    <property type="project" value="InterPro"/>
</dbReference>
<feature type="non-terminal residue" evidence="2">
    <location>
        <position position="121"/>
    </location>
</feature>
<evidence type="ECO:0000313" key="3">
    <source>
        <dbReference type="Proteomes" id="UP000780801"/>
    </source>
</evidence>
<dbReference type="Proteomes" id="UP000780801">
    <property type="component" value="Unassembled WGS sequence"/>
</dbReference>
<dbReference type="EMBL" id="JAABOA010006891">
    <property type="protein sequence ID" value="KAF9553418.1"/>
    <property type="molecule type" value="Genomic_DNA"/>
</dbReference>
<accession>A0A9P6FJP4</accession>
<evidence type="ECO:0000313" key="2">
    <source>
        <dbReference type="EMBL" id="KAF9553418.1"/>
    </source>
</evidence>
<gene>
    <name evidence="2" type="ORF">BGW38_009390</name>
</gene>
<proteinExistence type="predicted"/>
<dbReference type="Pfam" id="PF04858">
    <property type="entry name" value="TH1"/>
    <property type="match status" value="1"/>
</dbReference>
<feature type="compositionally biased region" description="Pro residues" evidence="1">
    <location>
        <begin position="80"/>
        <end position="90"/>
    </location>
</feature>
<dbReference type="OrthoDB" id="511287at2759"/>
<keyword evidence="3" id="KW-1185">Reference proteome</keyword>
<reference evidence="2" key="1">
    <citation type="journal article" date="2020" name="Fungal Divers.">
        <title>Resolving the Mortierellaceae phylogeny through synthesis of multi-gene phylogenetics and phylogenomics.</title>
        <authorList>
            <person name="Vandepol N."/>
            <person name="Liber J."/>
            <person name="Desiro A."/>
            <person name="Na H."/>
            <person name="Kennedy M."/>
            <person name="Barry K."/>
            <person name="Grigoriev I.V."/>
            <person name="Miller A.N."/>
            <person name="O'Donnell K."/>
            <person name="Stajich J.E."/>
            <person name="Bonito G."/>
        </authorList>
    </citation>
    <scope>NUCLEOTIDE SEQUENCE</scope>
    <source>
        <strain evidence="2">KOD1015</strain>
    </source>
</reference>
<evidence type="ECO:0000256" key="1">
    <source>
        <dbReference type="SAM" id="MobiDB-lite"/>
    </source>
</evidence>
<feature type="region of interest" description="Disordered" evidence="1">
    <location>
        <begin position="74"/>
        <end position="121"/>
    </location>
</feature>
<name>A0A9P6FJP4_9FUNG</name>
<feature type="compositionally biased region" description="Low complexity" evidence="1">
    <location>
        <begin position="99"/>
        <end position="114"/>
    </location>
</feature>
<sequence length="121" mass="13646">MPVLDYICARARKMDQSLSMHFVKKVLELVHGPYSRKFVEGMEQMVQEIIEVIKKTDTEPVVRAWIDEVLAQPIDIEMHTPPPPPPPSVPHHPHHQHHSSTSSSASESNTTPMSTASDMML</sequence>